<sequence>MVASATLRNFLEVNGERLWDTLAVSGRIGPGKSTGLSRLALTDGDKEMRDVFVRWCREAGCTVTVDPVGNIFARRAGADPRQKAVLVGSHLDTQIAGGKYDGILGVLSGLEIIRTLNDLDMTTRHPIEVVCWTNEEGVRFQPPMLGAGAFAGVHDLDWALGQTDQDGVAFGSELARIGYAGPERRDPTDIDSYFELHIEQGPVLEEEGLQVGIVTGSFTSFGAEVEFRGENAHAGPTLMRDRKDALVAAALLVAKVSEIGWNFAPKGRATCARLSISPNRYGIIADRTEVTVDVRHPDVAEAENMYRRAIDAIPGAAQLANVQASVKKQWKFGGLNFDTELVNLIRTVAAEMDVPHRHMLSAAGHDAYHVATVAPTVMIFTPCRGGVTHNENEHIEPSYTVPGVNVLLNAVVRRANS</sequence>
<dbReference type="InterPro" id="IPR036264">
    <property type="entry name" value="Bact_exopeptidase_dim_dom"/>
</dbReference>
<protein>
    <submittedName>
        <fullName evidence="4">Amidase, hydantoinase/carbamoylase family</fullName>
        <ecNumber evidence="4">3.5.1.87</ecNumber>
    </submittedName>
</protein>
<dbReference type="GO" id="GO:0050538">
    <property type="term" value="F:N-carbamoyl-L-amino-acid hydrolase activity"/>
    <property type="evidence" value="ECO:0007669"/>
    <property type="project" value="UniProtKB-EC"/>
</dbReference>
<dbReference type="SUPFAM" id="SSF55031">
    <property type="entry name" value="Bacterial exopeptidase dimerisation domain"/>
    <property type="match status" value="1"/>
</dbReference>
<dbReference type="Gene3D" id="3.40.630.10">
    <property type="entry name" value="Zn peptidases"/>
    <property type="match status" value="1"/>
</dbReference>
<name>A0A090GIN0_MESPL</name>
<dbReference type="InterPro" id="IPR010158">
    <property type="entry name" value="Amidase_Cbmase"/>
</dbReference>
<dbReference type="GO" id="GO:0016813">
    <property type="term" value="F:hydrolase activity, acting on carbon-nitrogen (but not peptide) bonds, in linear amidines"/>
    <property type="evidence" value="ECO:0007669"/>
    <property type="project" value="InterPro"/>
</dbReference>
<dbReference type="PANTHER" id="PTHR32494:SF5">
    <property type="entry name" value="ALLANTOATE AMIDOHYDROLASE"/>
    <property type="match status" value="1"/>
</dbReference>
<evidence type="ECO:0000256" key="2">
    <source>
        <dbReference type="ARBA" id="ARBA00022801"/>
    </source>
</evidence>
<dbReference type="PIRSF" id="PIRSF001235">
    <property type="entry name" value="Amidase_carbamoylase"/>
    <property type="match status" value="1"/>
</dbReference>
<organism evidence="4 5">
    <name type="scientific">Mesorhizobium plurifarium</name>
    <dbReference type="NCBI Taxonomy" id="69974"/>
    <lineage>
        <taxon>Bacteria</taxon>
        <taxon>Pseudomonadati</taxon>
        <taxon>Pseudomonadota</taxon>
        <taxon>Alphaproteobacteria</taxon>
        <taxon>Hyphomicrobiales</taxon>
        <taxon>Phyllobacteriaceae</taxon>
        <taxon>Mesorhizobium</taxon>
    </lineage>
</organism>
<comment type="cofactor">
    <cofactor evidence="3">
        <name>Zn(2+)</name>
        <dbReference type="ChEBI" id="CHEBI:29105"/>
    </cofactor>
    <text evidence="3">Binds 2 Zn(2+) ions per subunit.</text>
</comment>
<proteinExistence type="inferred from homology"/>
<dbReference type="NCBIfam" id="TIGR01879">
    <property type="entry name" value="hydantase"/>
    <property type="match status" value="1"/>
</dbReference>
<accession>A0A090GIN0</accession>
<dbReference type="EC" id="3.5.1.87" evidence="4"/>
<dbReference type="GeneID" id="31889380"/>
<feature type="binding site" evidence="3">
    <location>
        <position position="101"/>
    </location>
    <ligand>
        <name>Zn(2+)</name>
        <dbReference type="ChEBI" id="CHEBI:29105"/>
        <label>1</label>
    </ligand>
</feature>
<dbReference type="Gene3D" id="3.30.70.360">
    <property type="match status" value="1"/>
</dbReference>
<dbReference type="CDD" id="cd03884">
    <property type="entry name" value="M20_bAS"/>
    <property type="match status" value="1"/>
</dbReference>
<feature type="binding site" evidence="3">
    <location>
        <position position="136"/>
    </location>
    <ligand>
        <name>Zn(2+)</name>
        <dbReference type="ChEBI" id="CHEBI:29105"/>
        <label>2</label>
    </ligand>
</feature>
<dbReference type="AlphaFoldDB" id="A0A090GIN0"/>
<dbReference type="SUPFAM" id="SSF53187">
    <property type="entry name" value="Zn-dependent exopeptidases"/>
    <property type="match status" value="1"/>
</dbReference>
<dbReference type="Proteomes" id="UP000046373">
    <property type="component" value="Unassembled WGS sequence"/>
</dbReference>
<feature type="binding site" evidence="3">
    <location>
        <position position="389"/>
    </location>
    <ligand>
        <name>Zn(2+)</name>
        <dbReference type="ChEBI" id="CHEBI:29105"/>
        <label>2</label>
    </ligand>
</feature>
<dbReference type="InterPro" id="IPR002933">
    <property type="entry name" value="Peptidase_M20"/>
</dbReference>
<comment type="similarity">
    <text evidence="1">Belongs to the peptidase M20 family.</text>
</comment>
<evidence type="ECO:0000313" key="5">
    <source>
        <dbReference type="Proteomes" id="UP000046373"/>
    </source>
</evidence>
<gene>
    <name evidence="4" type="ORF">MPLDJ20_150075</name>
</gene>
<feature type="binding site" evidence="3">
    <location>
        <position position="90"/>
    </location>
    <ligand>
        <name>Zn(2+)</name>
        <dbReference type="ChEBI" id="CHEBI:29105"/>
        <label>1</label>
    </ligand>
</feature>
<dbReference type="EMBL" id="CCNB01000007">
    <property type="protein sequence ID" value="CDX32205.1"/>
    <property type="molecule type" value="Genomic_DNA"/>
</dbReference>
<dbReference type="NCBIfam" id="NF006769">
    <property type="entry name" value="PRK09290.1-3"/>
    <property type="match status" value="1"/>
</dbReference>
<dbReference type="GO" id="GO:0046872">
    <property type="term" value="F:metal ion binding"/>
    <property type="evidence" value="ECO:0007669"/>
    <property type="project" value="UniProtKB-KW"/>
</dbReference>
<keyword evidence="3" id="KW-0862">Zinc</keyword>
<evidence type="ECO:0000256" key="3">
    <source>
        <dbReference type="PIRSR" id="PIRSR001235-1"/>
    </source>
</evidence>
<dbReference type="PANTHER" id="PTHR32494">
    <property type="entry name" value="ALLANTOATE DEIMINASE-RELATED"/>
    <property type="match status" value="1"/>
</dbReference>
<evidence type="ECO:0000256" key="1">
    <source>
        <dbReference type="ARBA" id="ARBA00006153"/>
    </source>
</evidence>
<keyword evidence="2 4" id="KW-0378">Hydrolase</keyword>
<reference evidence="4 5" key="1">
    <citation type="submission" date="2014-08" db="EMBL/GenBank/DDBJ databases">
        <authorList>
            <person name="Moulin Lionel"/>
        </authorList>
    </citation>
    <scope>NUCLEOTIDE SEQUENCE [LARGE SCALE GENOMIC DNA]</scope>
</reference>
<keyword evidence="3" id="KW-0479">Metal-binding</keyword>
<dbReference type="Pfam" id="PF01546">
    <property type="entry name" value="Peptidase_M20"/>
    <property type="match status" value="1"/>
</dbReference>
<feature type="binding site" evidence="3">
    <location>
        <position position="101"/>
    </location>
    <ligand>
        <name>Zn(2+)</name>
        <dbReference type="ChEBI" id="CHEBI:29105"/>
        <label>2</label>
    </ligand>
</feature>
<evidence type="ECO:0000313" key="4">
    <source>
        <dbReference type="EMBL" id="CDX32205.1"/>
    </source>
</evidence>
<feature type="binding site" evidence="3">
    <location>
        <position position="197"/>
    </location>
    <ligand>
        <name>Zn(2+)</name>
        <dbReference type="ChEBI" id="CHEBI:29105"/>
        <label>1</label>
    </ligand>
</feature>